<dbReference type="GeneID" id="59344700"/>
<sequence length="422" mass="49267">MLHWIFSRLRTFQQRYSVATSSPVQVPNEIYGLIASHLPTETLLVLCGVSRSVYLEANRYLYSALTITPIPVENWQRRSAKQQLGTQWITPHRGMLCLRLWIKALGENSKLPVHVRSVVLNLPDDFEPDDARELASVLCLCINLQCLELRRQDMRFCPIVNIESACIFWKTLSGCNFQLTHFRDTFFDIHEAHHNAFQTFLQRQSRLESISVYQDVGECTFPRLRRLEIVSSNISLAARSSSLEQMKLHVGEITCHPSTWGILKDMRRFGQRDATNQLTRLELVYHREFFIVDVVVRYVAEELPHLRVLVIRQLRCSIKQVVNHNASLKSAMKQATQLEALILTFQPGSYADAVGYHRLLNYHEQCAPHLRYIEIGPVAQEGNCYIFNRHRRPYRTKEYFAAPYSVDDDIRQWAYWKDERKQ</sequence>
<gene>
    <name evidence="1" type="ORF">MIND_00540100</name>
</gene>
<accession>A0A8H6W796</accession>
<evidence type="ECO:0000313" key="1">
    <source>
        <dbReference type="EMBL" id="KAF7307457.1"/>
    </source>
</evidence>
<comment type="caution">
    <text evidence="1">The sequence shown here is derived from an EMBL/GenBank/DDBJ whole genome shotgun (WGS) entry which is preliminary data.</text>
</comment>
<dbReference type="RefSeq" id="XP_037222476.1">
    <property type="nucleotide sequence ID" value="XM_037362184.1"/>
</dbReference>
<keyword evidence="2" id="KW-1185">Reference proteome</keyword>
<dbReference type="AlphaFoldDB" id="A0A8H6W796"/>
<organism evidence="1 2">
    <name type="scientific">Mycena indigotica</name>
    <dbReference type="NCBI Taxonomy" id="2126181"/>
    <lineage>
        <taxon>Eukaryota</taxon>
        <taxon>Fungi</taxon>
        <taxon>Dikarya</taxon>
        <taxon>Basidiomycota</taxon>
        <taxon>Agaricomycotina</taxon>
        <taxon>Agaricomycetes</taxon>
        <taxon>Agaricomycetidae</taxon>
        <taxon>Agaricales</taxon>
        <taxon>Marasmiineae</taxon>
        <taxon>Mycenaceae</taxon>
        <taxon>Mycena</taxon>
    </lineage>
</organism>
<protein>
    <recommendedName>
        <fullName evidence="3">F-box domain-containing protein</fullName>
    </recommendedName>
</protein>
<evidence type="ECO:0008006" key="3">
    <source>
        <dbReference type="Google" id="ProtNLM"/>
    </source>
</evidence>
<proteinExistence type="predicted"/>
<dbReference type="OrthoDB" id="3060245at2759"/>
<reference evidence="1" key="1">
    <citation type="submission" date="2020-05" db="EMBL/GenBank/DDBJ databases">
        <title>Mycena genomes resolve the evolution of fungal bioluminescence.</title>
        <authorList>
            <person name="Tsai I.J."/>
        </authorList>
    </citation>
    <scope>NUCLEOTIDE SEQUENCE</scope>
    <source>
        <strain evidence="1">171206Taipei</strain>
    </source>
</reference>
<dbReference type="SUPFAM" id="SSF52047">
    <property type="entry name" value="RNI-like"/>
    <property type="match status" value="1"/>
</dbReference>
<dbReference type="Proteomes" id="UP000636479">
    <property type="component" value="Unassembled WGS sequence"/>
</dbReference>
<evidence type="ECO:0000313" key="2">
    <source>
        <dbReference type="Proteomes" id="UP000636479"/>
    </source>
</evidence>
<name>A0A8H6W796_9AGAR</name>
<dbReference type="EMBL" id="JACAZF010000004">
    <property type="protein sequence ID" value="KAF7307457.1"/>
    <property type="molecule type" value="Genomic_DNA"/>
</dbReference>